<name>A0A0N5CWI9_THECL</name>
<reference evidence="2" key="1">
    <citation type="submission" date="2017-02" db="UniProtKB">
        <authorList>
            <consortium name="WormBaseParasite"/>
        </authorList>
    </citation>
    <scope>IDENTIFICATION</scope>
</reference>
<dbReference type="AlphaFoldDB" id="A0A0N5CWI9"/>
<evidence type="ECO:0000313" key="2">
    <source>
        <dbReference type="WBParaSite" id="TCLT_0000471101-mRNA-1"/>
    </source>
</evidence>
<dbReference type="WBParaSite" id="TCLT_0000471101-mRNA-1">
    <property type="protein sequence ID" value="TCLT_0000471101-mRNA-1"/>
    <property type="gene ID" value="TCLT_0000471101"/>
</dbReference>
<feature type="region of interest" description="Disordered" evidence="1">
    <location>
        <begin position="1"/>
        <end position="23"/>
    </location>
</feature>
<evidence type="ECO:0000256" key="1">
    <source>
        <dbReference type="SAM" id="MobiDB-lite"/>
    </source>
</evidence>
<sequence>LRPSFTICSSENQYQSDTESTSHPRWRIRSGVQRSCSAVDIDGFISMKRRKPADSHKPMTTNSTPLPYHRNCSFFSVGFYIFLDVSFCYFLN</sequence>
<organism evidence="2">
    <name type="scientific">Thelazia callipaeda</name>
    <name type="common">Oriental eyeworm</name>
    <name type="synonym">Parasitic nematode</name>
    <dbReference type="NCBI Taxonomy" id="103827"/>
    <lineage>
        <taxon>Eukaryota</taxon>
        <taxon>Metazoa</taxon>
        <taxon>Ecdysozoa</taxon>
        <taxon>Nematoda</taxon>
        <taxon>Chromadorea</taxon>
        <taxon>Rhabditida</taxon>
        <taxon>Spirurina</taxon>
        <taxon>Spiruromorpha</taxon>
        <taxon>Thelazioidea</taxon>
        <taxon>Thelaziidae</taxon>
        <taxon>Thelazia</taxon>
    </lineage>
</organism>
<protein>
    <submittedName>
        <fullName evidence="2">Ovule protein</fullName>
    </submittedName>
</protein>
<proteinExistence type="predicted"/>
<accession>A0A0N5CWI9</accession>